<reference evidence="1" key="1">
    <citation type="submission" date="2014-11" db="EMBL/GenBank/DDBJ databases">
        <authorList>
            <person name="Amaro Gonzalez C."/>
        </authorList>
    </citation>
    <scope>NUCLEOTIDE SEQUENCE</scope>
</reference>
<dbReference type="EMBL" id="GBXM01039076">
    <property type="protein sequence ID" value="JAH69501.1"/>
    <property type="molecule type" value="Transcribed_RNA"/>
</dbReference>
<evidence type="ECO:0000313" key="1">
    <source>
        <dbReference type="EMBL" id="JAH69501.1"/>
    </source>
</evidence>
<accession>A0A0E9UUS6</accession>
<organism evidence="1">
    <name type="scientific">Anguilla anguilla</name>
    <name type="common">European freshwater eel</name>
    <name type="synonym">Muraena anguilla</name>
    <dbReference type="NCBI Taxonomy" id="7936"/>
    <lineage>
        <taxon>Eukaryota</taxon>
        <taxon>Metazoa</taxon>
        <taxon>Chordata</taxon>
        <taxon>Craniata</taxon>
        <taxon>Vertebrata</taxon>
        <taxon>Euteleostomi</taxon>
        <taxon>Actinopterygii</taxon>
        <taxon>Neopterygii</taxon>
        <taxon>Teleostei</taxon>
        <taxon>Anguilliformes</taxon>
        <taxon>Anguillidae</taxon>
        <taxon>Anguilla</taxon>
    </lineage>
</organism>
<reference evidence="1" key="2">
    <citation type="journal article" date="2015" name="Fish Shellfish Immunol.">
        <title>Early steps in the European eel (Anguilla anguilla)-Vibrio vulnificus interaction in the gills: Role of the RtxA13 toxin.</title>
        <authorList>
            <person name="Callol A."/>
            <person name="Pajuelo D."/>
            <person name="Ebbesson L."/>
            <person name="Teles M."/>
            <person name="MacKenzie S."/>
            <person name="Amaro C."/>
        </authorList>
    </citation>
    <scope>NUCLEOTIDE SEQUENCE</scope>
</reference>
<protein>
    <submittedName>
        <fullName evidence="1">Uncharacterized protein</fullName>
    </submittedName>
</protein>
<proteinExistence type="predicted"/>
<name>A0A0E9UUS6_ANGAN</name>
<sequence length="36" mass="4401">MIYETLHLHNSEYKKTMYIKFTVSQRNAFENLHANQ</sequence>
<dbReference type="AlphaFoldDB" id="A0A0E9UUS6"/>